<dbReference type="AlphaFoldDB" id="A0AAV4PN45"/>
<keyword evidence="2" id="KW-1185">Reference proteome</keyword>
<protein>
    <submittedName>
        <fullName evidence="1">Uncharacterized protein</fullName>
    </submittedName>
</protein>
<sequence length="102" mass="11584">MVKITVYLPAALEEEKKKTLHNTYGRRWIGRNGPVARSEYSSDLLKVDFFAYVNTLRHPISTTPVVPAENFVAQLSVVAQLPANHLPTTKLREVFTNPFCNR</sequence>
<proteinExistence type="predicted"/>
<comment type="caution">
    <text evidence="1">The sequence shown here is derived from an EMBL/GenBank/DDBJ whole genome shotgun (WGS) entry which is preliminary data.</text>
</comment>
<evidence type="ECO:0000313" key="2">
    <source>
        <dbReference type="Proteomes" id="UP001054945"/>
    </source>
</evidence>
<gene>
    <name evidence="1" type="ORF">CEXT_769171</name>
</gene>
<dbReference type="Proteomes" id="UP001054945">
    <property type="component" value="Unassembled WGS sequence"/>
</dbReference>
<dbReference type="EMBL" id="BPLR01004858">
    <property type="protein sequence ID" value="GIX98089.1"/>
    <property type="molecule type" value="Genomic_DNA"/>
</dbReference>
<name>A0AAV4PN45_CAEEX</name>
<accession>A0AAV4PN45</accession>
<evidence type="ECO:0000313" key="1">
    <source>
        <dbReference type="EMBL" id="GIX98089.1"/>
    </source>
</evidence>
<reference evidence="1 2" key="1">
    <citation type="submission" date="2021-06" db="EMBL/GenBank/DDBJ databases">
        <title>Caerostris extrusa draft genome.</title>
        <authorList>
            <person name="Kono N."/>
            <person name="Arakawa K."/>
        </authorList>
    </citation>
    <scope>NUCLEOTIDE SEQUENCE [LARGE SCALE GENOMIC DNA]</scope>
</reference>
<organism evidence="1 2">
    <name type="scientific">Caerostris extrusa</name>
    <name type="common">Bark spider</name>
    <name type="synonym">Caerostris bankana</name>
    <dbReference type="NCBI Taxonomy" id="172846"/>
    <lineage>
        <taxon>Eukaryota</taxon>
        <taxon>Metazoa</taxon>
        <taxon>Ecdysozoa</taxon>
        <taxon>Arthropoda</taxon>
        <taxon>Chelicerata</taxon>
        <taxon>Arachnida</taxon>
        <taxon>Araneae</taxon>
        <taxon>Araneomorphae</taxon>
        <taxon>Entelegynae</taxon>
        <taxon>Araneoidea</taxon>
        <taxon>Araneidae</taxon>
        <taxon>Caerostris</taxon>
    </lineage>
</organism>